<protein>
    <submittedName>
        <fullName evidence="1">Uncharacterized protein</fullName>
    </submittedName>
</protein>
<dbReference type="STRING" id="913774.A0A0C3HL93"/>
<organism evidence="1 2">
    <name type="scientific">Oidiodendron maius (strain Zn)</name>
    <dbReference type="NCBI Taxonomy" id="913774"/>
    <lineage>
        <taxon>Eukaryota</taxon>
        <taxon>Fungi</taxon>
        <taxon>Dikarya</taxon>
        <taxon>Ascomycota</taxon>
        <taxon>Pezizomycotina</taxon>
        <taxon>Leotiomycetes</taxon>
        <taxon>Leotiomycetes incertae sedis</taxon>
        <taxon>Myxotrichaceae</taxon>
        <taxon>Oidiodendron</taxon>
    </lineage>
</organism>
<dbReference type="InParanoid" id="A0A0C3HL93"/>
<reference evidence="1 2" key="1">
    <citation type="submission" date="2014-04" db="EMBL/GenBank/DDBJ databases">
        <authorList>
            <consortium name="DOE Joint Genome Institute"/>
            <person name="Kuo A."/>
            <person name="Martino E."/>
            <person name="Perotto S."/>
            <person name="Kohler A."/>
            <person name="Nagy L.G."/>
            <person name="Floudas D."/>
            <person name="Copeland A."/>
            <person name="Barry K.W."/>
            <person name="Cichocki N."/>
            <person name="Veneault-Fourrey C."/>
            <person name="LaButti K."/>
            <person name="Lindquist E.A."/>
            <person name="Lipzen A."/>
            <person name="Lundell T."/>
            <person name="Morin E."/>
            <person name="Murat C."/>
            <person name="Sun H."/>
            <person name="Tunlid A."/>
            <person name="Henrissat B."/>
            <person name="Grigoriev I.V."/>
            <person name="Hibbett D.S."/>
            <person name="Martin F."/>
            <person name="Nordberg H.P."/>
            <person name="Cantor M.N."/>
            <person name="Hua S.X."/>
        </authorList>
    </citation>
    <scope>NUCLEOTIDE SEQUENCE [LARGE SCALE GENOMIC DNA]</scope>
    <source>
        <strain evidence="1 2">Zn</strain>
    </source>
</reference>
<dbReference type="AlphaFoldDB" id="A0A0C3HL93"/>
<proteinExistence type="predicted"/>
<name>A0A0C3HL93_OIDMZ</name>
<gene>
    <name evidence="1" type="ORF">OIDMADRAFT_143293</name>
</gene>
<dbReference type="PANTHER" id="PTHR42085:SF2">
    <property type="entry name" value="F-BOX DOMAIN-CONTAINING PROTEIN"/>
    <property type="match status" value="1"/>
</dbReference>
<sequence length="386" mass="43370">MAPRKRKGGRISKPTSQLGWIPTFSRRTLHNFEDEETHEAMYDRLSRQNPGSHETWGAIETGAISAIKKKGKAPRAQNYFSGIGSLASLFGTGMEEEATMVIPNSPDRSRLLGIPPDIRENIYGFLLSDSKPIVVGPDWETVQGRVLRYNGLQYVCKQIGDEASKFLYSNNVFLAMLRETRKSSAWDKTLDSKFLALFRNVVINCPMDNWNMEWHEKAALAVDKLADANTFLHSLTVVVCPTRGMGTSTTAVGLEANPIHFADFFYYRSAFMTSIRKLRLKVLNIIIKHRITTFNTGFTIGVKRLLISVDLKYLHTTNAEDNSLANENTIAIARKNAATLENELQTLKPRFEAIFEDCEKALREGLCRELAEEESITDGVALAARK</sequence>
<dbReference type="EMBL" id="KN832873">
    <property type="protein sequence ID" value="KIN03800.1"/>
    <property type="molecule type" value="Genomic_DNA"/>
</dbReference>
<evidence type="ECO:0000313" key="1">
    <source>
        <dbReference type="EMBL" id="KIN03800.1"/>
    </source>
</evidence>
<dbReference type="InterPro" id="IPR038883">
    <property type="entry name" value="AN11006-like"/>
</dbReference>
<dbReference type="Proteomes" id="UP000054321">
    <property type="component" value="Unassembled WGS sequence"/>
</dbReference>
<evidence type="ECO:0000313" key="2">
    <source>
        <dbReference type="Proteomes" id="UP000054321"/>
    </source>
</evidence>
<dbReference type="PANTHER" id="PTHR42085">
    <property type="entry name" value="F-BOX DOMAIN-CONTAINING PROTEIN"/>
    <property type="match status" value="1"/>
</dbReference>
<accession>A0A0C3HL93</accession>
<reference evidence="2" key="2">
    <citation type="submission" date="2015-01" db="EMBL/GenBank/DDBJ databases">
        <title>Evolutionary Origins and Diversification of the Mycorrhizal Mutualists.</title>
        <authorList>
            <consortium name="DOE Joint Genome Institute"/>
            <consortium name="Mycorrhizal Genomics Consortium"/>
            <person name="Kohler A."/>
            <person name="Kuo A."/>
            <person name="Nagy L.G."/>
            <person name="Floudas D."/>
            <person name="Copeland A."/>
            <person name="Barry K.W."/>
            <person name="Cichocki N."/>
            <person name="Veneault-Fourrey C."/>
            <person name="LaButti K."/>
            <person name="Lindquist E.A."/>
            <person name="Lipzen A."/>
            <person name="Lundell T."/>
            <person name="Morin E."/>
            <person name="Murat C."/>
            <person name="Riley R."/>
            <person name="Ohm R."/>
            <person name="Sun H."/>
            <person name="Tunlid A."/>
            <person name="Henrissat B."/>
            <person name="Grigoriev I.V."/>
            <person name="Hibbett D.S."/>
            <person name="Martin F."/>
        </authorList>
    </citation>
    <scope>NUCLEOTIDE SEQUENCE [LARGE SCALE GENOMIC DNA]</scope>
    <source>
        <strain evidence="2">Zn</strain>
    </source>
</reference>
<keyword evidence="2" id="KW-1185">Reference proteome</keyword>
<dbReference type="HOGENOM" id="CLU_040335_0_0_1"/>
<dbReference type="OrthoDB" id="5413827at2759"/>